<proteinExistence type="predicted"/>
<reference evidence="1" key="1">
    <citation type="submission" date="2021-01" db="EMBL/GenBank/DDBJ databases">
        <title>Adiantum capillus-veneris genome.</title>
        <authorList>
            <person name="Fang Y."/>
            <person name="Liao Q."/>
        </authorList>
    </citation>
    <scope>NUCLEOTIDE SEQUENCE</scope>
    <source>
        <strain evidence="1">H3</strain>
        <tissue evidence="1">Leaf</tissue>
    </source>
</reference>
<gene>
    <name evidence="1" type="ORF">GOP47_0021225</name>
</gene>
<dbReference type="Proteomes" id="UP000886520">
    <property type="component" value="Chromosome 20"/>
</dbReference>
<protein>
    <submittedName>
        <fullName evidence="1">Uncharacterized protein</fullName>
    </submittedName>
</protein>
<organism evidence="1 2">
    <name type="scientific">Adiantum capillus-veneris</name>
    <name type="common">Maidenhair fern</name>
    <dbReference type="NCBI Taxonomy" id="13818"/>
    <lineage>
        <taxon>Eukaryota</taxon>
        <taxon>Viridiplantae</taxon>
        <taxon>Streptophyta</taxon>
        <taxon>Embryophyta</taxon>
        <taxon>Tracheophyta</taxon>
        <taxon>Polypodiopsida</taxon>
        <taxon>Polypodiidae</taxon>
        <taxon>Polypodiales</taxon>
        <taxon>Pteridineae</taxon>
        <taxon>Pteridaceae</taxon>
        <taxon>Vittarioideae</taxon>
        <taxon>Adiantum</taxon>
    </lineage>
</organism>
<comment type="caution">
    <text evidence="1">The sequence shown here is derived from an EMBL/GenBank/DDBJ whole genome shotgun (WGS) entry which is preliminary data.</text>
</comment>
<evidence type="ECO:0000313" key="2">
    <source>
        <dbReference type="Proteomes" id="UP000886520"/>
    </source>
</evidence>
<dbReference type="PANTHER" id="PTHR33790">
    <property type="entry name" value="OS05G0344200 PROTEIN"/>
    <property type="match status" value="1"/>
</dbReference>
<name>A0A9D4Z8A2_ADICA</name>
<dbReference type="InterPro" id="IPR009818">
    <property type="entry name" value="PAM2_motif"/>
</dbReference>
<dbReference type="OrthoDB" id="628205at2759"/>
<keyword evidence="2" id="KW-1185">Reference proteome</keyword>
<accession>A0A9D4Z8A2</accession>
<dbReference type="PANTHER" id="PTHR33790:SF1">
    <property type="entry name" value="PROTEIN EARLY RESPONSIVE TO DEHYDRATION 15"/>
    <property type="match status" value="1"/>
</dbReference>
<dbReference type="EMBL" id="JABFUD020000020">
    <property type="protein sequence ID" value="KAI5064555.1"/>
    <property type="molecule type" value="Genomic_DNA"/>
</dbReference>
<dbReference type="AlphaFoldDB" id="A0A9D4Z8A2"/>
<dbReference type="Pfam" id="PF07145">
    <property type="entry name" value="PAM2"/>
    <property type="match status" value="1"/>
</dbReference>
<sequence length="102" mass="11575">MATEVSPSLTSSLNPNAALFIPSSAQVITIDDDSDDSIEAVMPEWDVEDFSPEWWNLVQTSPEFCEFWLHGYEASDADDFLSFSQYEDVLDVPVIQEHRDEN</sequence>
<evidence type="ECO:0000313" key="1">
    <source>
        <dbReference type="EMBL" id="KAI5064555.1"/>
    </source>
</evidence>
<dbReference type="InterPro" id="IPR040414">
    <property type="entry name" value="CID1/CID2"/>
</dbReference>